<name>A0A381YHD9_9ZZZZ</name>
<dbReference type="Pfam" id="PF07394">
    <property type="entry name" value="DUF1501"/>
    <property type="match status" value="1"/>
</dbReference>
<gene>
    <name evidence="1" type="ORF">METZ01_LOCUS129293</name>
</gene>
<accession>A0A381YHD9</accession>
<reference evidence="1" key="1">
    <citation type="submission" date="2018-05" db="EMBL/GenBank/DDBJ databases">
        <authorList>
            <person name="Lanie J.A."/>
            <person name="Ng W.-L."/>
            <person name="Kazmierczak K.M."/>
            <person name="Andrzejewski T.M."/>
            <person name="Davidsen T.M."/>
            <person name="Wayne K.J."/>
            <person name="Tettelin H."/>
            <person name="Glass J.I."/>
            <person name="Rusch D."/>
            <person name="Podicherti R."/>
            <person name="Tsui H.-C.T."/>
            <person name="Winkler M.E."/>
        </authorList>
    </citation>
    <scope>NUCLEOTIDE SEQUENCE</scope>
</reference>
<proteinExistence type="predicted"/>
<dbReference type="PANTHER" id="PTHR43737:SF1">
    <property type="entry name" value="DUF1501 DOMAIN-CONTAINING PROTEIN"/>
    <property type="match status" value="1"/>
</dbReference>
<evidence type="ECO:0000313" key="1">
    <source>
        <dbReference type="EMBL" id="SVA76439.1"/>
    </source>
</evidence>
<dbReference type="PANTHER" id="PTHR43737">
    <property type="entry name" value="BLL7424 PROTEIN"/>
    <property type="match status" value="1"/>
</dbReference>
<dbReference type="EMBL" id="UINC01018241">
    <property type="protein sequence ID" value="SVA76439.1"/>
    <property type="molecule type" value="Genomic_DNA"/>
</dbReference>
<dbReference type="InterPro" id="IPR010869">
    <property type="entry name" value="DUF1501"/>
</dbReference>
<organism evidence="1">
    <name type="scientific">marine metagenome</name>
    <dbReference type="NCBI Taxonomy" id="408172"/>
    <lineage>
        <taxon>unclassified sequences</taxon>
        <taxon>metagenomes</taxon>
        <taxon>ecological metagenomes</taxon>
    </lineage>
</organism>
<sequence length="379" mass="41138">MTSTKKDPVLVVLQLSGGNDILNTLVPYTNPLYYDNRPNVRIPEDQVLPINDTLGFNPNMSALKGLYDDGKVAVIQGVGYPTPNRSHFRSMDIWHTCEPTKMADEGWLGRAIRDLDPNKENVLTGVNFGRGLPKALAAPGVPVASVGSLESYGVLTSIEMEEERNQALDIFARMYSPSMGTGPVMQYLSQTGMDAMTGADILATATAKYSSSVEYGSSSMSQYMRNIAQVHCADLGTRILYTTAPYNSFDTHATQMSAHAGLTTNLSQTVGDFYADLKEHNASDNVVLLLFTEFGRRVHDNGSGTDHGAGGAAFVIGDVVKGGLYAEYPSLAPETLVDGDLKFNNDFRGIYATLLEDWLGLDSKPIVNGSFEKFDFIAK</sequence>
<dbReference type="AlphaFoldDB" id="A0A381YHD9"/>
<protein>
    <recommendedName>
        <fullName evidence="2">DUF1501 domain-containing protein</fullName>
    </recommendedName>
</protein>
<evidence type="ECO:0008006" key="2">
    <source>
        <dbReference type="Google" id="ProtNLM"/>
    </source>
</evidence>